<evidence type="ECO:0000313" key="25">
    <source>
        <dbReference type="Proteomes" id="UP000283928"/>
    </source>
</evidence>
<evidence type="ECO:0000313" key="31">
    <source>
        <dbReference type="Proteomes" id="UP000285839"/>
    </source>
</evidence>
<dbReference type="InterPro" id="IPR005562">
    <property type="entry name" value="SpoVA"/>
</dbReference>
<dbReference type="Proteomes" id="UP000284220">
    <property type="component" value="Unassembled WGS sequence"/>
</dbReference>
<organism evidence="3 19">
    <name type="scientific">Blautia obeum</name>
    <dbReference type="NCBI Taxonomy" id="40520"/>
    <lineage>
        <taxon>Bacteria</taxon>
        <taxon>Bacillati</taxon>
        <taxon>Bacillota</taxon>
        <taxon>Clostridia</taxon>
        <taxon>Lachnospirales</taxon>
        <taxon>Lachnospiraceae</taxon>
        <taxon>Blautia</taxon>
    </lineage>
</organism>
<dbReference type="Proteomes" id="UP000285897">
    <property type="component" value="Unassembled WGS sequence"/>
</dbReference>
<evidence type="ECO:0000313" key="5">
    <source>
        <dbReference type="EMBL" id="RGN87204.1"/>
    </source>
</evidence>
<evidence type="ECO:0000313" key="23">
    <source>
        <dbReference type="Proteomes" id="UP000265828"/>
    </source>
</evidence>
<evidence type="ECO:0000256" key="1">
    <source>
        <dbReference type="SAM" id="Phobius"/>
    </source>
</evidence>
<evidence type="ECO:0000313" key="15">
    <source>
        <dbReference type="EMBL" id="RHK92806.1"/>
    </source>
</evidence>
<keyword evidence="1" id="KW-1133">Transmembrane helix</keyword>
<evidence type="ECO:0000313" key="20">
    <source>
        <dbReference type="Proteomes" id="UP000261105"/>
    </source>
</evidence>
<evidence type="ECO:0000313" key="30">
    <source>
        <dbReference type="Proteomes" id="UP000284644"/>
    </source>
</evidence>
<evidence type="ECO:0000313" key="27">
    <source>
        <dbReference type="Proteomes" id="UP000284220"/>
    </source>
</evidence>
<evidence type="ECO:0000313" key="3">
    <source>
        <dbReference type="EMBL" id="CUP71711.1"/>
    </source>
</evidence>
<dbReference type="PANTHER" id="PTHR38450:SF2">
    <property type="entry name" value="STAGE V SPORULATION PROTEIN AEB"/>
    <property type="match status" value="1"/>
</dbReference>
<dbReference type="EMBL" id="QSUZ01000012">
    <property type="protein sequence ID" value="RGN87204.1"/>
    <property type="molecule type" value="Genomic_DNA"/>
</dbReference>
<dbReference type="EMBL" id="QSJW01000005">
    <property type="protein sequence ID" value="RHE12600.1"/>
    <property type="molecule type" value="Genomic_DNA"/>
</dbReference>
<dbReference type="GeneID" id="79804935"/>
<evidence type="ECO:0000313" key="24">
    <source>
        <dbReference type="Proteomes" id="UP000283585"/>
    </source>
</evidence>
<dbReference type="EMBL" id="QSHL01000002">
    <property type="protein sequence ID" value="RHC09156.1"/>
    <property type="molecule type" value="Genomic_DNA"/>
</dbReference>
<dbReference type="Proteomes" id="UP000265808">
    <property type="component" value="Unassembled WGS sequence"/>
</dbReference>
<evidence type="ECO:0000313" key="29">
    <source>
        <dbReference type="Proteomes" id="UP000284267"/>
    </source>
</evidence>
<evidence type="ECO:0000313" key="16">
    <source>
        <dbReference type="EMBL" id="RHL47670.1"/>
    </source>
</evidence>
<evidence type="ECO:0000313" key="4">
    <source>
        <dbReference type="EMBL" id="RGN03901.1"/>
    </source>
</evidence>
<feature type="transmembrane region" description="Helical" evidence="1">
    <location>
        <begin position="54"/>
        <end position="71"/>
    </location>
</feature>
<keyword evidence="1" id="KW-0472">Membrane</keyword>
<dbReference type="EMBL" id="CYZD01000005">
    <property type="protein sequence ID" value="CUO07821.1"/>
    <property type="molecule type" value="Genomic_DNA"/>
</dbReference>
<dbReference type="OrthoDB" id="9797988at2"/>
<evidence type="ECO:0000313" key="19">
    <source>
        <dbReference type="Proteomes" id="UP000095413"/>
    </source>
</evidence>
<dbReference type="EMBL" id="QRVV01000020">
    <property type="protein sequence ID" value="RGS73859.1"/>
    <property type="molecule type" value="Genomic_DNA"/>
</dbReference>
<evidence type="ECO:0000313" key="18">
    <source>
        <dbReference type="Proteomes" id="UP000095409"/>
    </source>
</evidence>
<evidence type="ECO:0000313" key="28">
    <source>
        <dbReference type="Proteomes" id="UP000284242"/>
    </source>
</evidence>
<dbReference type="Pfam" id="PF03862">
    <property type="entry name" value="SpoVAC_SpoVAEB"/>
    <property type="match status" value="1"/>
</dbReference>
<dbReference type="EMBL" id="QRJH01000006">
    <property type="protein sequence ID" value="RHH17354.1"/>
    <property type="molecule type" value="Genomic_DNA"/>
</dbReference>
<dbReference type="AlphaFoldDB" id="A0A174QIC5"/>
<evidence type="ECO:0000313" key="2">
    <source>
        <dbReference type="EMBL" id="CUO07821.1"/>
    </source>
</evidence>
<evidence type="ECO:0000313" key="33">
    <source>
        <dbReference type="Proteomes" id="UP000293506"/>
    </source>
</evidence>
<evidence type="ECO:0000313" key="13">
    <source>
        <dbReference type="EMBL" id="RHG16483.1"/>
    </source>
</evidence>
<evidence type="ECO:0000313" key="32">
    <source>
        <dbReference type="Proteomes" id="UP000285897"/>
    </source>
</evidence>
<dbReference type="Proteomes" id="UP000265828">
    <property type="component" value="Unassembled WGS sequence"/>
</dbReference>
<dbReference type="EMBL" id="CZBA01000013">
    <property type="protein sequence ID" value="CUP71711.1"/>
    <property type="molecule type" value="Genomic_DNA"/>
</dbReference>
<dbReference type="EMBL" id="RCXQ01000013">
    <property type="protein sequence ID" value="RYT64884.1"/>
    <property type="molecule type" value="Genomic_DNA"/>
</dbReference>
<dbReference type="RefSeq" id="WP_005424961.1">
    <property type="nucleotide sequence ID" value="NZ_CABJDZ010000008.1"/>
</dbReference>
<reference evidence="20 21" key="2">
    <citation type="submission" date="2018-08" db="EMBL/GenBank/DDBJ databases">
        <title>A genome reference for cultivated species of the human gut microbiota.</title>
        <authorList>
            <person name="Zou Y."/>
            <person name="Xue W."/>
            <person name="Luo G."/>
        </authorList>
    </citation>
    <scope>NUCLEOTIDE SEQUENCE [LARGE SCALE GENOMIC DNA]</scope>
    <source>
        <strain evidence="9 23">AF14-23</strain>
        <strain evidence="8 28">AF21-24</strain>
        <strain evidence="7 31">AF25-21</strain>
        <strain evidence="6 24">AF29-2BH</strain>
        <strain evidence="16 32">AF37-6AC</strain>
        <strain evidence="15 29">AF39-4</strain>
        <strain evidence="14 26">AM18-2AC</strain>
        <strain evidence="13 27">AM22-9LB</strain>
        <strain evidence="12 25">AM27-32LB</strain>
        <strain evidence="11 30">AM29-25AC</strain>
        <strain evidence="10 22">AM37-4AC</strain>
        <strain evidence="5 20">OM03-6</strain>
        <strain evidence="4 21">OM06-11AA</strain>
    </source>
</reference>
<dbReference type="EMBL" id="QSKO01000013">
    <property type="protein sequence ID" value="RHE74401.1"/>
    <property type="molecule type" value="Genomic_DNA"/>
</dbReference>
<dbReference type="EMBL" id="QROE01000008">
    <property type="protein sequence ID" value="RHK92806.1"/>
    <property type="molecule type" value="Genomic_DNA"/>
</dbReference>
<dbReference type="Proteomes" id="UP000261222">
    <property type="component" value="Unassembled WGS sequence"/>
</dbReference>
<dbReference type="Proteomes" id="UP000283585">
    <property type="component" value="Unassembled WGS sequence"/>
</dbReference>
<evidence type="ECO:0000313" key="21">
    <source>
        <dbReference type="Proteomes" id="UP000261222"/>
    </source>
</evidence>
<dbReference type="EMBL" id="QRUH01000007">
    <property type="protein sequence ID" value="RGR48584.1"/>
    <property type="molecule type" value="Genomic_DNA"/>
</dbReference>
<evidence type="ECO:0000313" key="26">
    <source>
        <dbReference type="Proteomes" id="UP000284024"/>
    </source>
</evidence>
<evidence type="ECO:0000313" key="11">
    <source>
        <dbReference type="EMBL" id="RHE12600.1"/>
    </source>
</evidence>
<proteinExistence type="predicted"/>
<sequence length="118" mass="12690">MDYFNAFWVGGLICALVQILLDKTKLLPGRVMVLLVCSGAVLSFLGFYQPFIEYAGAGASVPLLGFGNILWKGMKKAIDENGFLGLFTGGFTACAVGVSAALIFSYLASLIFHPRMKE</sequence>
<reference evidence="18 19" key="1">
    <citation type="submission" date="2015-09" db="EMBL/GenBank/DDBJ databases">
        <authorList>
            <consortium name="Pathogen Informatics"/>
        </authorList>
    </citation>
    <scope>NUCLEOTIDE SEQUENCE [LARGE SCALE GENOMIC DNA]</scope>
    <source>
        <strain evidence="2 18">2789STDY5608837</strain>
        <strain evidence="3 19">2789STDY5834921</strain>
    </source>
</reference>
<dbReference type="Proteomes" id="UP000284267">
    <property type="component" value="Unassembled WGS sequence"/>
</dbReference>
<accession>A0A174QIC5</accession>
<keyword evidence="1" id="KW-0812">Transmembrane</keyword>
<feature type="transmembrane region" description="Helical" evidence="1">
    <location>
        <begin position="31"/>
        <end position="48"/>
    </location>
</feature>
<dbReference type="EMBL" id="QRZI01000006">
    <property type="protein sequence ID" value="RGV63388.1"/>
    <property type="molecule type" value="Genomic_DNA"/>
</dbReference>
<dbReference type="Proteomes" id="UP000285839">
    <property type="component" value="Unassembled WGS sequence"/>
</dbReference>
<evidence type="ECO:0000313" key="17">
    <source>
        <dbReference type="EMBL" id="RYT64884.1"/>
    </source>
</evidence>
<dbReference type="PANTHER" id="PTHR38450">
    <property type="entry name" value="STAGE V SPORULATION PROTEIN AC-RELATED"/>
    <property type="match status" value="1"/>
</dbReference>
<evidence type="ECO:0000313" key="6">
    <source>
        <dbReference type="EMBL" id="RGQ06405.1"/>
    </source>
</evidence>
<evidence type="ECO:0000313" key="8">
    <source>
        <dbReference type="EMBL" id="RGS73859.1"/>
    </source>
</evidence>
<dbReference type="EMBL" id="QRHZ01000006">
    <property type="protein sequence ID" value="RHG16483.1"/>
    <property type="molecule type" value="Genomic_DNA"/>
</dbReference>
<protein>
    <submittedName>
        <fullName evidence="4">SpoVA/SpoVAEb family sporulation membrane protein</fullName>
    </submittedName>
    <submittedName>
        <fullName evidence="3">Stage V sporulation protein AE</fullName>
    </submittedName>
</protein>
<evidence type="ECO:0000313" key="9">
    <source>
        <dbReference type="EMBL" id="RGV63388.1"/>
    </source>
</evidence>
<dbReference type="Proteomes" id="UP000284024">
    <property type="component" value="Unassembled WGS sequence"/>
</dbReference>
<dbReference type="Proteomes" id="UP000095409">
    <property type="component" value="Unassembled WGS sequence"/>
</dbReference>
<gene>
    <name evidence="16" type="ORF">DW021_08290</name>
    <name evidence="15" type="ORF">DW040_15305</name>
    <name evidence="14" type="ORF">DW222_11830</name>
    <name evidence="13" type="ORF">DW272_12640</name>
    <name evidence="12" type="ORF">DW723_10275</name>
    <name evidence="11" type="ORF">DW767_09640</name>
    <name evidence="10" type="ORF">DW859_04020</name>
    <name evidence="9" type="ORF">DWW07_09725</name>
    <name evidence="8" type="ORF">DWX77_08860</name>
    <name evidence="7" type="ORF">DWY46_09965</name>
    <name evidence="6" type="ORF">DWZ12_04245</name>
    <name evidence="5" type="ORF">DXB38_09965</name>
    <name evidence="4" type="ORF">DXB81_12210</name>
    <name evidence="17" type="ORF">EAI82_12655</name>
    <name evidence="2" type="ORF">ERS852394_01440</name>
    <name evidence="3" type="ORF">ERS852533_02304</name>
</gene>
<dbReference type="Proteomes" id="UP000284242">
    <property type="component" value="Unassembled WGS sequence"/>
</dbReference>
<dbReference type="EMBL" id="QSUB01000005">
    <property type="protein sequence ID" value="RGN03901.1"/>
    <property type="molecule type" value="Genomic_DNA"/>
</dbReference>
<dbReference type="Proteomes" id="UP000283928">
    <property type="component" value="Unassembled WGS sequence"/>
</dbReference>
<dbReference type="Proteomes" id="UP000284644">
    <property type="component" value="Unassembled WGS sequence"/>
</dbReference>
<evidence type="ECO:0000313" key="12">
    <source>
        <dbReference type="EMBL" id="RHE74401.1"/>
    </source>
</evidence>
<dbReference type="Proteomes" id="UP000095413">
    <property type="component" value="Unassembled WGS sequence"/>
</dbReference>
<evidence type="ECO:0000313" key="10">
    <source>
        <dbReference type="EMBL" id="RHC09156.1"/>
    </source>
</evidence>
<dbReference type="EMBL" id="QRSS01000004">
    <property type="protein sequence ID" value="RGQ06405.1"/>
    <property type="molecule type" value="Genomic_DNA"/>
</dbReference>
<reference evidence="17 33" key="3">
    <citation type="journal article" date="2019" name="Science, e1252229">
        <title>Invertible promoters mediate bacterial phase variation, antibiotic resistance, and host adaptation in the gut.</title>
        <authorList>
            <person name="Jiang X."/>
            <person name="Hall A.B."/>
            <person name="Arthur T.D."/>
            <person name="Plichta D.R."/>
            <person name="Covington C.T."/>
            <person name="Poyet M."/>
            <person name="Crothers J."/>
            <person name="Moses P.L."/>
            <person name="Tolonen A.C."/>
            <person name="Vlamakis H."/>
            <person name="Alm E.J."/>
            <person name="Xavier R.J."/>
        </authorList>
    </citation>
    <scope>NUCLEOTIDE SEQUENCE [LARGE SCALE GENOMIC DNA]</scope>
    <source>
        <strain evidence="17">Af_0058</strain>
        <strain evidence="33">af_0058</strain>
    </source>
</reference>
<dbReference type="Proteomes" id="UP000293506">
    <property type="component" value="Unassembled WGS sequence"/>
</dbReference>
<feature type="transmembrane region" description="Helical" evidence="1">
    <location>
        <begin position="83"/>
        <end position="112"/>
    </location>
</feature>
<dbReference type="EMBL" id="QROS01000005">
    <property type="protein sequence ID" value="RHL47670.1"/>
    <property type="molecule type" value="Genomic_DNA"/>
</dbReference>
<evidence type="ECO:0000313" key="7">
    <source>
        <dbReference type="EMBL" id="RGR48584.1"/>
    </source>
</evidence>
<evidence type="ECO:0000313" key="14">
    <source>
        <dbReference type="EMBL" id="RHH17354.1"/>
    </source>
</evidence>
<feature type="transmembrane region" description="Helical" evidence="1">
    <location>
        <begin position="6"/>
        <end position="24"/>
    </location>
</feature>
<evidence type="ECO:0000313" key="22">
    <source>
        <dbReference type="Proteomes" id="UP000265808"/>
    </source>
</evidence>
<name>A0A174QIC5_9FIRM</name>
<dbReference type="Proteomes" id="UP000261105">
    <property type="component" value="Unassembled WGS sequence"/>
</dbReference>